<proteinExistence type="inferred from homology"/>
<dbReference type="GO" id="GO:0016779">
    <property type="term" value="F:nucleotidyltransferase activity"/>
    <property type="evidence" value="ECO:0007669"/>
    <property type="project" value="UniProtKB-KW"/>
</dbReference>
<keyword evidence="4" id="KW-0520">NAD</keyword>
<dbReference type="EMBL" id="JASAOG010000071">
    <property type="protein sequence ID" value="KAK0055260.1"/>
    <property type="molecule type" value="Genomic_DNA"/>
</dbReference>
<name>A0AAD8BKI5_BIOPF</name>
<evidence type="ECO:0000256" key="3">
    <source>
        <dbReference type="ARBA" id="ARBA00022695"/>
    </source>
</evidence>
<dbReference type="InterPro" id="IPR051838">
    <property type="entry name" value="ARTD_PARP"/>
</dbReference>
<keyword evidence="2" id="KW-0808">Transferase</keyword>
<evidence type="ECO:0000313" key="7">
    <source>
        <dbReference type="EMBL" id="KAK0055260.1"/>
    </source>
</evidence>
<reference evidence="7" key="1">
    <citation type="journal article" date="2023" name="PLoS Negl. Trop. Dis.">
        <title>A genome sequence for Biomphalaria pfeifferi, the major vector snail for the human-infecting parasite Schistosoma mansoni.</title>
        <authorList>
            <person name="Bu L."/>
            <person name="Lu L."/>
            <person name="Laidemitt M.R."/>
            <person name="Zhang S.M."/>
            <person name="Mutuku M."/>
            <person name="Mkoji G."/>
            <person name="Steinauer M."/>
            <person name="Loker E.S."/>
        </authorList>
    </citation>
    <scope>NUCLEOTIDE SEQUENCE</scope>
    <source>
        <strain evidence="7">KasaAsao</strain>
    </source>
</reference>
<keyword evidence="3" id="KW-0548">Nucleotidyltransferase</keyword>
<gene>
    <name evidence="7" type="ORF">Bpfe_015274</name>
</gene>
<dbReference type="SUPFAM" id="SSF56399">
    <property type="entry name" value="ADP-ribosylation"/>
    <property type="match status" value="1"/>
</dbReference>
<evidence type="ECO:0000256" key="4">
    <source>
        <dbReference type="ARBA" id="ARBA00023027"/>
    </source>
</evidence>
<dbReference type="PROSITE" id="PS51059">
    <property type="entry name" value="PARP_CATALYTIC"/>
    <property type="match status" value="1"/>
</dbReference>
<dbReference type="AlphaFoldDB" id="A0AAD8BKI5"/>
<feature type="domain" description="PARP catalytic" evidence="6">
    <location>
        <begin position="1"/>
        <end position="93"/>
    </location>
</feature>
<sequence>MDSLLISINPNGEGWRNSCVGAKLSCVAVCEMIDDASVKCQIKKGSTSEQKHRAKASNITEDVPEKYYVVQNDEVIRVKYLLIYKLDTVSPVSTRSQTAMSWLQEYKFPLLMLA</sequence>
<comment type="caution">
    <text evidence="7">The sequence shown here is derived from an EMBL/GenBank/DDBJ whole genome shotgun (WGS) entry which is preliminary data.</text>
</comment>
<evidence type="ECO:0000256" key="1">
    <source>
        <dbReference type="ARBA" id="ARBA00022676"/>
    </source>
</evidence>
<evidence type="ECO:0000256" key="2">
    <source>
        <dbReference type="ARBA" id="ARBA00022679"/>
    </source>
</evidence>
<accession>A0AAD8BKI5</accession>
<dbReference type="PANTHER" id="PTHR21328">
    <property type="entry name" value="POLY ADP-RIBOSE POLYMERASE FAMILY, MEMBER PARP"/>
    <property type="match status" value="1"/>
</dbReference>
<dbReference type="InterPro" id="IPR012317">
    <property type="entry name" value="Poly(ADP-ribose)pol_cat_dom"/>
</dbReference>
<reference evidence="7" key="2">
    <citation type="submission" date="2023-04" db="EMBL/GenBank/DDBJ databases">
        <authorList>
            <person name="Bu L."/>
            <person name="Lu L."/>
            <person name="Laidemitt M.R."/>
            <person name="Zhang S.M."/>
            <person name="Mutuku M."/>
            <person name="Mkoji G."/>
            <person name="Steinauer M."/>
            <person name="Loker E.S."/>
        </authorList>
    </citation>
    <scope>NUCLEOTIDE SEQUENCE</scope>
    <source>
        <strain evidence="7">KasaAsao</strain>
        <tissue evidence="7">Whole Snail</tissue>
    </source>
</reference>
<dbReference type="Proteomes" id="UP001233172">
    <property type="component" value="Unassembled WGS sequence"/>
</dbReference>
<comment type="similarity">
    <text evidence="5">Belongs to the ARTD/PARP family.</text>
</comment>
<dbReference type="GO" id="GO:0003950">
    <property type="term" value="F:NAD+ poly-ADP-ribosyltransferase activity"/>
    <property type="evidence" value="ECO:0007669"/>
    <property type="project" value="InterPro"/>
</dbReference>
<keyword evidence="1" id="KW-0328">Glycosyltransferase</keyword>
<evidence type="ECO:0000256" key="5">
    <source>
        <dbReference type="ARBA" id="ARBA00024347"/>
    </source>
</evidence>
<keyword evidence="8" id="KW-1185">Reference proteome</keyword>
<organism evidence="7 8">
    <name type="scientific">Biomphalaria pfeifferi</name>
    <name type="common">Bloodfluke planorb</name>
    <name type="synonym">Freshwater snail</name>
    <dbReference type="NCBI Taxonomy" id="112525"/>
    <lineage>
        <taxon>Eukaryota</taxon>
        <taxon>Metazoa</taxon>
        <taxon>Spiralia</taxon>
        <taxon>Lophotrochozoa</taxon>
        <taxon>Mollusca</taxon>
        <taxon>Gastropoda</taxon>
        <taxon>Heterobranchia</taxon>
        <taxon>Euthyneura</taxon>
        <taxon>Panpulmonata</taxon>
        <taxon>Hygrophila</taxon>
        <taxon>Lymnaeoidea</taxon>
        <taxon>Planorbidae</taxon>
        <taxon>Biomphalaria</taxon>
    </lineage>
</organism>
<protein>
    <submittedName>
        <fullName evidence="7">Mono [ADP-ribose] polymerase PARP16</fullName>
    </submittedName>
</protein>
<evidence type="ECO:0000313" key="8">
    <source>
        <dbReference type="Proteomes" id="UP001233172"/>
    </source>
</evidence>
<evidence type="ECO:0000259" key="6">
    <source>
        <dbReference type="PROSITE" id="PS51059"/>
    </source>
</evidence>